<keyword evidence="3" id="KW-0223">Dioxygenase</keyword>
<dbReference type="GO" id="GO:0051213">
    <property type="term" value="F:dioxygenase activity"/>
    <property type="evidence" value="ECO:0007669"/>
    <property type="project" value="UniProtKB-KW"/>
</dbReference>
<organism evidence="8 9">
    <name type="scientific">Triparma strigata</name>
    <dbReference type="NCBI Taxonomy" id="1606541"/>
    <lineage>
        <taxon>Eukaryota</taxon>
        <taxon>Sar</taxon>
        <taxon>Stramenopiles</taxon>
        <taxon>Ochrophyta</taxon>
        <taxon>Bolidophyceae</taxon>
        <taxon>Parmales</taxon>
        <taxon>Triparmaceae</taxon>
        <taxon>Triparma</taxon>
    </lineage>
</organism>
<dbReference type="Proteomes" id="UP001165085">
    <property type="component" value="Unassembled WGS sequence"/>
</dbReference>
<gene>
    <name evidence="8" type="ORF">TrST_g7705</name>
</gene>
<dbReference type="SMART" id="SM00702">
    <property type="entry name" value="P4Hc"/>
    <property type="match status" value="1"/>
</dbReference>
<proteinExistence type="predicted"/>
<dbReference type="GO" id="GO:0016705">
    <property type="term" value="F:oxidoreductase activity, acting on paired donors, with incorporation or reduction of molecular oxygen"/>
    <property type="evidence" value="ECO:0007669"/>
    <property type="project" value="InterPro"/>
</dbReference>
<evidence type="ECO:0000256" key="3">
    <source>
        <dbReference type="ARBA" id="ARBA00022964"/>
    </source>
</evidence>
<evidence type="ECO:0000313" key="8">
    <source>
        <dbReference type="EMBL" id="GMH63998.1"/>
    </source>
</evidence>
<dbReference type="AlphaFoldDB" id="A0A9W7A7C5"/>
<comment type="cofactor">
    <cofactor evidence="1">
        <name>L-ascorbate</name>
        <dbReference type="ChEBI" id="CHEBI:38290"/>
    </cofactor>
</comment>
<comment type="caution">
    <text evidence="8">The sequence shown here is derived from an EMBL/GenBank/DDBJ whole genome shotgun (WGS) entry which is preliminary data.</text>
</comment>
<evidence type="ECO:0000256" key="6">
    <source>
        <dbReference type="SAM" id="MobiDB-lite"/>
    </source>
</evidence>
<evidence type="ECO:0000256" key="5">
    <source>
        <dbReference type="ARBA" id="ARBA00023004"/>
    </source>
</evidence>
<keyword evidence="4" id="KW-0560">Oxidoreductase</keyword>
<accession>A0A9W7A7C5</accession>
<dbReference type="GO" id="GO:0005506">
    <property type="term" value="F:iron ion binding"/>
    <property type="evidence" value="ECO:0007669"/>
    <property type="project" value="InterPro"/>
</dbReference>
<protein>
    <recommendedName>
        <fullName evidence="7">Fe2OG dioxygenase domain-containing protein</fullName>
    </recommendedName>
</protein>
<evidence type="ECO:0000256" key="4">
    <source>
        <dbReference type="ARBA" id="ARBA00023002"/>
    </source>
</evidence>
<name>A0A9W7A7C5_9STRA</name>
<feature type="compositionally biased region" description="Acidic residues" evidence="6">
    <location>
        <begin position="462"/>
        <end position="474"/>
    </location>
</feature>
<keyword evidence="9" id="KW-1185">Reference proteome</keyword>
<keyword evidence="5" id="KW-0408">Iron</keyword>
<evidence type="ECO:0000256" key="2">
    <source>
        <dbReference type="ARBA" id="ARBA00022723"/>
    </source>
</evidence>
<dbReference type="InterPro" id="IPR005123">
    <property type="entry name" value="Oxoglu/Fe-dep_dioxygenase_dom"/>
</dbReference>
<sequence>MYGSIEELACCVIATNPELYDQKLPDPTPLQPPEADEIYTVADIYSLLPKPLISLNTFNSLLTLLKSSHCHATPTLITWSSPLSHLPTCSSYNSDSGLILYDCLSLKIKTSTRYGLLHKGDNTWQINIVPCECVHCTSPSPKIKNYRGPTSYKSVGNDHSIFDSLRLAEVLMGEYQFKEALWQHQVVEYLCLKGLEGGGGEVGEEDLRNYAGNARHGQAACLTELKQHSIARDLWISGAKKYPDNSFLIKESHRINSYTPSPPSPPPYPYTSTPLIPSLAYLCPSVLSPSLCSSIITSTESHVKKEGWTTSRHYQVPTRDVPVHSIPSVLSIFNAEVIPVLSKLISQNFSEKSVTIHDAFVVKYQVNSTGTSNRGLPLHYDQSQYSFTVSLNDDYTGGGTYIEVLKKAVDPGVGEALVFKGGELEHGGEDIGEGVRYVLVVFAYGEDGVGWGVEGVKEVGVEEEGKEGGGEEAAEGSGGGGGFSFGFDNF</sequence>
<dbReference type="GO" id="GO:0031418">
    <property type="term" value="F:L-ascorbic acid binding"/>
    <property type="evidence" value="ECO:0007669"/>
    <property type="project" value="InterPro"/>
</dbReference>
<dbReference type="InterPro" id="IPR006620">
    <property type="entry name" value="Pro_4_hyd_alph"/>
</dbReference>
<feature type="domain" description="Fe2OG dioxygenase" evidence="7">
    <location>
        <begin position="355"/>
        <end position="445"/>
    </location>
</feature>
<reference evidence="9" key="1">
    <citation type="journal article" date="2023" name="Commun. Biol.">
        <title>Genome analysis of Parmales, the sister group of diatoms, reveals the evolutionary specialization of diatoms from phago-mixotrophs to photoautotrophs.</title>
        <authorList>
            <person name="Ban H."/>
            <person name="Sato S."/>
            <person name="Yoshikawa S."/>
            <person name="Yamada K."/>
            <person name="Nakamura Y."/>
            <person name="Ichinomiya M."/>
            <person name="Sato N."/>
            <person name="Blanc-Mathieu R."/>
            <person name="Endo H."/>
            <person name="Kuwata A."/>
            <person name="Ogata H."/>
        </authorList>
    </citation>
    <scope>NUCLEOTIDE SEQUENCE [LARGE SCALE GENOMIC DNA]</scope>
    <source>
        <strain evidence="9">NIES 3701</strain>
    </source>
</reference>
<evidence type="ECO:0000256" key="1">
    <source>
        <dbReference type="ARBA" id="ARBA00001961"/>
    </source>
</evidence>
<evidence type="ECO:0000313" key="9">
    <source>
        <dbReference type="Proteomes" id="UP001165085"/>
    </source>
</evidence>
<feature type="region of interest" description="Disordered" evidence="6">
    <location>
        <begin position="462"/>
        <end position="490"/>
    </location>
</feature>
<evidence type="ECO:0000259" key="7">
    <source>
        <dbReference type="PROSITE" id="PS51471"/>
    </source>
</evidence>
<keyword evidence="2" id="KW-0479">Metal-binding</keyword>
<dbReference type="PROSITE" id="PS51471">
    <property type="entry name" value="FE2OG_OXY"/>
    <property type="match status" value="1"/>
</dbReference>
<dbReference type="Gene3D" id="2.60.120.620">
    <property type="entry name" value="q2cbj1_9rhob like domain"/>
    <property type="match status" value="1"/>
</dbReference>
<dbReference type="OrthoDB" id="205398at2759"/>
<dbReference type="EMBL" id="BRXY01000090">
    <property type="protein sequence ID" value="GMH63998.1"/>
    <property type="molecule type" value="Genomic_DNA"/>
</dbReference>